<evidence type="ECO:0000256" key="10">
    <source>
        <dbReference type="SAM" id="Phobius"/>
    </source>
</evidence>
<keyword evidence="4 10" id="KW-0812">Transmembrane</keyword>
<evidence type="ECO:0000256" key="2">
    <source>
        <dbReference type="ARBA" id="ARBA00006683"/>
    </source>
</evidence>
<keyword evidence="13" id="KW-1185">Reference proteome</keyword>
<dbReference type="CDD" id="cd05387">
    <property type="entry name" value="BY-kinase"/>
    <property type="match status" value="1"/>
</dbReference>
<evidence type="ECO:0000259" key="11">
    <source>
        <dbReference type="Pfam" id="PF02706"/>
    </source>
</evidence>
<evidence type="ECO:0000256" key="7">
    <source>
        <dbReference type="ARBA" id="ARBA00022989"/>
    </source>
</evidence>
<feature type="compositionally biased region" description="Low complexity" evidence="9">
    <location>
        <begin position="468"/>
        <end position="483"/>
    </location>
</feature>
<organism evidence="12 13">
    <name type="scientific">Flavimobilis rhizosphaerae</name>
    <dbReference type="NCBI Taxonomy" id="2775421"/>
    <lineage>
        <taxon>Bacteria</taxon>
        <taxon>Bacillati</taxon>
        <taxon>Actinomycetota</taxon>
        <taxon>Actinomycetes</taxon>
        <taxon>Micrococcales</taxon>
        <taxon>Jonesiaceae</taxon>
        <taxon>Flavimobilis</taxon>
    </lineage>
</organism>
<keyword evidence="7 10" id="KW-1133">Transmembrane helix</keyword>
<dbReference type="EMBL" id="JACZDF010000001">
    <property type="protein sequence ID" value="MBD9698240.1"/>
    <property type="molecule type" value="Genomic_DNA"/>
</dbReference>
<accession>A0ABR9DM76</accession>
<evidence type="ECO:0000313" key="12">
    <source>
        <dbReference type="EMBL" id="MBD9698240.1"/>
    </source>
</evidence>
<feature type="region of interest" description="Disordered" evidence="9">
    <location>
        <begin position="445"/>
        <end position="515"/>
    </location>
</feature>
<dbReference type="InterPro" id="IPR003856">
    <property type="entry name" value="LPS_length_determ_N"/>
</dbReference>
<name>A0ABR9DM76_9MICO</name>
<dbReference type="PANTHER" id="PTHR32309">
    <property type="entry name" value="TYROSINE-PROTEIN KINASE"/>
    <property type="match status" value="1"/>
</dbReference>
<dbReference type="SUPFAM" id="SSF52540">
    <property type="entry name" value="P-loop containing nucleoside triphosphate hydrolases"/>
    <property type="match status" value="1"/>
</dbReference>
<comment type="similarity">
    <text evidence="2">Belongs to the CpsC/CapA family.</text>
</comment>
<evidence type="ECO:0000313" key="13">
    <source>
        <dbReference type="Proteomes" id="UP000642107"/>
    </source>
</evidence>
<evidence type="ECO:0000256" key="4">
    <source>
        <dbReference type="ARBA" id="ARBA00022692"/>
    </source>
</evidence>
<evidence type="ECO:0000256" key="1">
    <source>
        <dbReference type="ARBA" id="ARBA00004651"/>
    </source>
</evidence>
<dbReference type="PANTHER" id="PTHR32309:SF31">
    <property type="entry name" value="CAPSULAR EXOPOLYSACCHARIDE FAMILY"/>
    <property type="match status" value="1"/>
</dbReference>
<dbReference type="InterPro" id="IPR050445">
    <property type="entry name" value="Bact_polysacc_biosynth/exp"/>
</dbReference>
<feature type="transmembrane region" description="Helical" evidence="10">
    <location>
        <begin position="175"/>
        <end position="197"/>
    </location>
</feature>
<comment type="subcellular location">
    <subcellularLocation>
        <location evidence="1">Cell membrane</location>
        <topology evidence="1">Multi-pass membrane protein</topology>
    </subcellularLocation>
</comment>
<protein>
    <submittedName>
        <fullName evidence="12">Polysaccharide biosynthesis tyrosine autokinase</fullName>
        <ecNumber evidence="12">2.7.10.2</ecNumber>
    </submittedName>
</protein>
<dbReference type="Pfam" id="PF02706">
    <property type="entry name" value="Wzz"/>
    <property type="match status" value="1"/>
</dbReference>
<dbReference type="InterPro" id="IPR027417">
    <property type="entry name" value="P-loop_NTPase"/>
</dbReference>
<evidence type="ECO:0000256" key="5">
    <source>
        <dbReference type="ARBA" id="ARBA00022741"/>
    </source>
</evidence>
<dbReference type="EC" id="2.7.10.2" evidence="12"/>
<feature type="compositionally biased region" description="Low complexity" evidence="9">
    <location>
        <begin position="451"/>
        <end position="460"/>
    </location>
</feature>
<proteinExistence type="inferred from homology"/>
<evidence type="ECO:0000256" key="6">
    <source>
        <dbReference type="ARBA" id="ARBA00022840"/>
    </source>
</evidence>
<evidence type="ECO:0000256" key="9">
    <source>
        <dbReference type="SAM" id="MobiDB-lite"/>
    </source>
</evidence>
<evidence type="ECO:0000256" key="8">
    <source>
        <dbReference type="ARBA" id="ARBA00023136"/>
    </source>
</evidence>
<sequence>MELMDFVTMLRRRWLVITIVAVVGAATGFGVARSTQPLYRSTTSSFVSLTQGSSVAELVQGTTYTQNLVQSFTGLATMPAVLDPVIEDLDLTLSARSLARTVTATTPLDTMFIEITAVSPDPDVAAATADAVAASLARQVTEITPGSAEEPIVRLTVVAPAARPSVPFTPNTKRMVVLGGVGGLAVGVLGVLALSLFDTRVRRTSDLPQRPDAVVLGLVPRDRDARRWRPALVTEPDGHVAESYRRVQTNLQFISAANKVRSFVVSSSVAGEGRSTVAINLASALAEKGARVLLVDADLRSPSLSEHMGLDPHDGLTTILVGATELQDVSHAWGPEGLDVVVAGELPPNPAQLIDSSAMQAFLDEALASYDAVVLDAPPLLPFTDAAVLARHTDGLLMVVGATRVRRTQVATAMSMLDTIDATCLGIVLNGATVLESGTWHRATAARVARSRPTSSAGPRPSRRAARPDTQPAPGPATTSAAGRTGGHGRRAATVDSRTPADSRGGGGPELAPVT</sequence>
<dbReference type="InterPro" id="IPR033756">
    <property type="entry name" value="YlxH/NBP35"/>
</dbReference>
<dbReference type="Gene3D" id="3.40.50.300">
    <property type="entry name" value="P-loop containing nucleotide triphosphate hydrolases"/>
    <property type="match status" value="1"/>
</dbReference>
<dbReference type="Pfam" id="PF10609">
    <property type="entry name" value="ParA"/>
    <property type="match status" value="1"/>
</dbReference>
<keyword evidence="12" id="KW-0808">Transferase</keyword>
<evidence type="ECO:0000256" key="3">
    <source>
        <dbReference type="ARBA" id="ARBA00022475"/>
    </source>
</evidence>
<keyword evidence="6" id="KW-0067">ATP-binding</keyword>
<reference evidence="12 13" key="1">
    <citation type="submission" date="2020-09" db="EMBL/GenBank/DDBJ databases">
        <title>Flavimobilis rhizosphaerae sp. nov., isolated from rhizosphere soil of Spartina alterniflora.</title>
        <authorList>
            <person name="Hanqin C."/>
        </authorList>
    </citation>
    <scope>NUCLEOTIDE SEQUENCE [LARGE SCALE GENOMIC DNA]</scope>
    <source>
        <strain evidence="12 13">GY 10621</strain>
    </source>
</reference>
<dbReference type="Proteomes" id="UP000642107">
    <property type="component" value="Unassembled WGS sequence"/>
</dbReference>
<dbReference type="GO" id="GO:0004715">
    <property type="term" value="F:non-membrane spanning protein tyrosine kinase activity"/>
    <property type="evidence" value="ECO:0007669"/>
    <property type="project" value="UniProtKB-EC"/>
</dbReference>
<dbReference type="NCBIfam" id="TIGR01007">
    <property type="entry name" value="eps_fam"/>
    <property type="match status" value="1"/>
</dbReference>
<feature type="domain" description="Polysaccharide chain length determinant N-terminal" evidence="11">
    <location>
        <begin position="2"/>
        <end position="89"/>
    </location>
</feature>
<keyword evidence="8 10" id="KW-0472">Membrane</keyword>
<comment type="caution">
    <text evidence="12">The sequence shown here is derived from an EMBL/GenBank/DDBJ whole genome shotgun (WGS) entry which is preliminary data.</text>
</comment>
<dbReference type="InterPro" id="IPR005702">
    <property type="entry name" value="Wzc-like_C"/>
</dbReference>
<keyword evidence="3" id="KW-1003">Cell membrane</keyword>
<keyword evidence="5" id="KW-0547">Nucleotide-binding</keyword>
<gene>
    <name evidence="12" type="ORF">IGS67_01865</name>
</gene>